<keyword evidence="5" id="KW-1185">Reference proteome</keyword>
<dbReference type="AlphaFoldDB" id="A0A7W9SWC0"/>
<evidence type="ECO:0000256" key="1">
    <source>
        <dbReference type="ARBA" id="ARBA00006484"/>
    </source>
</evidence>
<gene>
    <name evidence="4" type="ORF">HNQ39_005904</name>
</gene>
<proteinExistence type="inferred from homology"/>
<dbReference type="RefSeq" id="WP_184204139.1">
    <property type="nucleotide sequence ID" value="NZ_JACHGW010000013.1"/>
</dbReference>
<dbReference type="GO" id="GO:0016491">
    <property type="term" value="F:oxidoreductase activity"/>
    <property type="evidence" value="ECO:0007669"/>
    <property type="project" value="UniProtKB-KW"/>
</dbReference>
<dbReference type="PANTHER" id="PTHR44169">
    <property type="entry name" value="NADPH-DEPENDENT 1-ACYLDIHYDROXYACETONE PHOSPHATE REDUCTASE"/>
    <property type="match status" value="1"/>
</dbReference>
<dbReference type="InterPro" id="IPR036291">
    <property type="entry name" value="NAD(P)-bd_dom_sf"/>
</dbReference>
<dbReference type="InterPro" id="IPR002347">
    <property type="entry name" value="SDR_fam"/>
</dbReference>
<comment type="similarity">
    <text evidence="1 3">Belongs to the short-chain dehydrogenases/reductases (SDR) family.</text>
</comment>
<dbReference type="NCBIfam" id="NF006118">
    <property type="entry name" value="PRK08264.1-4"/>
    <property type="match status" value="1"/>
</dbReference>
<dbReference type="PANTHER" id="PTHR44169:SF6">
    <property type="entry name" value="NADPH-DEPENDENT 1-ACYLDIHYDROXYACETONE PHOSPHATE REDUCTASE"/>
    <property type="match status" value="1"/>
</dbReference>
<organism evidence="4 5">
    <name type="scientific">Armatimonas rosea</name>
    <dbReference type="NCBI Taxonomy" id="685828"/>
    <lineage>
        <taxon>Bacteria</taxon>
        <taxon>Bacillati</taxon>
        <taxon>Armatimonadota</taxon>
        <taxon>Armatimonadia</taxon>
        <taxon>Armatimonadales</taxon>
        <taxon>Armatimonadaceae</taxon>
        <taxon>Armatimonas</taxon>
    </lineage>
</organism>
<dbReference type="PRINTS" id="PR00080">
    <property type="entry name" value="SDRFAMILY"/>
</dbReference>
<dbReference type="EMBL" id="JACHGW010000013">
    <property type="protein sequence ID" value="MBB6054057.1"/>
    <property type="molecule type" value="Genomic_DNA"/>
</dbReference>
<protein>
    <submittedName>
        <fullName evidence="4">NAD(P)-dependent dehydrogenase (Short-subunit alcohol dehydrogenase family)</fullName>
    </submittedName>
</protein>
<dbReference type="PRINTS" id="PR00081">
    <property type="entry name" value="GDHRDH"/>
</dbReference>
<evidence type="ECO:0000313" key="4">
    <source>
        <dbReference type="EMBL" id="MBB6054057.1"/>
    </source>
</evidence>
<evidence type="ECO:0000313" key="5">
    <source>
        <dbReference type="Proteomes" id="UP000520814"/>
    </source>
</evidence>
<dbReference type="PROSITE" id="PS00061">
    <property type="entry name" value="ADH_SHORT"/>
    <property type="match status" value="1"/>
</dbReference>
<comment type="caution">
    <text evidence="4">The sequence shown here is derived from an EMBL/GenBank/DDBJ whole genome shotgun (WGS) entry which is preliminary data.</text>
</comment>
<dbReference type="SUPFAM" id="SSF51735">
    <property type="entry name" value="NAD(P)-binding Rossmann-fold domains"/>
    <property type="match status" value="1"/>
</dbReference>
<dbReference type="InterPro" id="IPR020904">
    <property type="entry name" value="Sc_DH/Rdtase_CS"/>
</dbReference>
<keyword evidence="2" id="KW-0560">Oxidoreductase</keyword>
<dbReference type="Proteomes" id="UP000520814">
    <property type="component" value="Unassembled WGS sequence"/>
</dbReference>
<reference evidence="4 5" key="1">
    <citation type="submission" date="2020-08" db="EMBL/GenBank/DDBJ databases">
        <title>Genomic Encyclopedia of Type Strains, Phase IV (KMG-IV): sequencing the most valuable type-strain genomes for metagenomic binning, comparative biology and taxonomic classification.</title>
        <authorList>
            <person name="Goeker M."/>
        </authorList>
    </citation>
    <scope>NUCLEOTIDE SEQUENCE [LARGE SCALE GENOMIC DNA]</scope>
    <source>
        <strain evidence="4 5">DSM 23562</strain>
    </source>
</reference>
<dbReference type="Gene3D" id="3.40.50.720">
    <property type="entry name" value="NAD(P)-binding Rossmann-like Domain"/>
    <property type="match status" value="1"/>
</dbReference>
<accession>A0A7W9SWC0</accession>
<evidence type="ECO:0000256" key="3">
    <source>
        <dbReference type="RuleBase" id="RU000363"/>
    </source>
</evidence>
<evidence type="ECO:0000256" key="2">
    <source>
        <dbReference type="ARBA" id="ARBA00023002"/>
    </source>
</evidence>
<sequence>MNALKIKGAVALVTGANRGLGYALTEELLDRGIAKVYAAARNLDTLGFLKEERVVPLKLDVTDESHTLDAIQAAADVEIVFNNAGLALSSTILGPESVAEARKEMEVNFFGPLRIIHTFAPALAQSGRGVVNIGSLAGLASVPFMPTYGASKAALHSLTQAARSLFGAQGTAVHGVYAGPIDTDMARGLEIPKASAREVAAAILDAVEAGVEDIYPDAFAESFAALYESSPKRAEKQFAAMEL</sequence>
<name>A0A7W9SWC0_ARMRO</name>
<dbReference type="Pfam" id="PF00106">
    <property type="entry name" value="adh_short"/>
    <property type="match status" value="1"/>
</dbReference>